<dbReference type="GO" id="GO:0004896">
    <property type="term" value="F:cytokine receptor activity"/>
    <property type="evidence" value="ECO:0007669"/>
    <property type="project" value="TreeGrafter"/>
</dbReference>
<feature type="region of interest" description="Disordered" evidence="1">
    <location>
        <begin position="41"/>
        <end position="61"/>
    </location>
</feature>
<dbReference type="InterPro" id="IPR015373">
    <property type="entry name" value="Interferon/interleukin_rcp_dom"/>
</dbReference>
<feature type="non-terminal residue" evidence="5">
    <location>
        <position position="1"/>
    </location>
</feature>
<evidence type="ECO:0000259" key="3">
    <source>
        <dbReference type="Pfam" id="PF01108"/>
    </source>
</evidence>
<dbReference type="AlphaFoldDB" id="A0A8X7WW77"/>
<keyword evidence="2" id="KW-0472">Membrane</keyword>
<dbReference type="Proteomes" id="UP000886611">
    <property type="component" value="Unassembled WGS sequence"/>
</dbReference>
<keyword evidence="6" id="KW-1185">Reference proteome</keyword>
<dbReference type="EMBL" id="JAATIS010008602">
    <property type="protein sequence ID" value="KAG2457160.1"/>
    <property type="molecule type" value="Genomic_DNA"/>
</dbReference>
<evidence type="ECO:0000256" key="2">
    <source>
        <dbReference type="SAM" id="Phobius"/>
    </source>
</evidence>
<dbReference type="GO" id="GO:0005886">
    <property type="term" value="C:plasma membrane"/>
    <property type="evidence" value="ECO:0007669"/>
    <property type="project" value="TreeGrafter"/>
</dbReference>
<dbReference type="InterPro" id="IPR036116">
    <property type="entry name" value="FN3_sf"/>
</dbReference>
<gene>
    <name evidence="5" type="primary">Il10rb</name>
    <name evidence="5" type="ORF">GTO96_0013983</name>
</gene>
<accession>A0A8X7WW77</accession>
<feature type="transmembrane region" description="Helical" evidence="2">
    <location>
        <begin position="714"/>
        <end position="742"/>
    </location>
</feature>
<evidence type="ECO:0000313" key="6">
    <source>
        <dbReference type="Proteomes" id="UP000886611"/>
    </source>
</evidence>
<feature type="domain" description="Interferon/interleukin receptor" evidence="4">
    <location>
        <begin position="402"/>
        <end position="502"/>
    </location>
</feature>
<feature type="domain" description="Fibronectin type-III" evidence="3">
    <location>
        <begin position="508"/>
        <end position="593"/>
    </location>
</feature>
<feature type="non-terminal residue" evidence="5">
    <location>
        <position position="820"/>
    </location>
</feature>
<evidence type="ECO:0000259" key="4">
    <source>
        <dbReference type="Pfam" id="PF09294"/>
    </source>
</evidence>
<dbReference type="Pfam" id="PF09294">
    <property type="entry name" value="Interfer-bind"/>
    <property type="match status" value="3"/>
</dbReference>
<dbReference type="OrthoDB" id="8724082at2759"/>
<evidence type="ECO:0000313" key="5">
    <source>
        <dbReference type="EMBL" id="KAG2457160.1"/>
    </source>
</evidence>
<proteinExistence type="predicted"/>
<dbReference type="PANTHER" id="PTHR20859">
    <property type="entry name" value="INTERFERON/INTERLEUKIN RECEPTOR"/>
    <property type="match status" value="1"/>
</dbReference>
<sequence>MSASRCDTIRAVVSSFTVSGGREIRRFVFLSRLSSFSLQAPPSRAATPLRPPRSGAEPNTVNTATACRGRRVELLCGAMGADLGTTLLCTLMLCAAVLAAVPEPQNVTMNSVNLGAILEWESPNLDGAVTYTAEVARSFNKEYVPKCILTSETRCDFTALINSIDLFDFRVKSHYKGEESPWVHIQDFDADRDTKIGPPSNISVQSILGKLNVDISDPVLKLKDKQLSEIYFGISYNVMYWKKNETGKMKNVKSSIRHVVIEDVDRWTFYCIQVNIEILNIGKIGQTSEPVCIHNDSPALLATVPEPQNVTLSSFNFGVILEWESPDLKGPVTYTAEGTKVARGTRSLLEYLPMCTMIKETRCDFTAFITSSGLFDFRVRSHYKGEESPWVYLKGFAADRDTTIGPPSNISVQSILGKINVNISDPVLKLNDVTLSDIYSGILYNVTYWKKDDMGKMNNVESPTTHVVLEDVEAWAIYCIQVTIEIPAMAKIGQTSEPVCYRNDTSAALNTVPVPQNVSLNSVNFEVILEWEPPNLDGQVTYTAEIARSFNHNYLPVCTMINDTKCDFTSYISAFGSLIFRVKSHYKDEVSPWVYTEDFTADRDTIIGPPSNITAQSILGKIMIYISNPVVKLQNKQLSDIYSDILYNVMYWKKNEKEKMKYVKSSMTHVVLEDVDALASYCIQVNVEVNDFGKIGQTSQPVCMQNALGPTPHWMIAVILIGTLIVVFFILVGLFFAVTFIYRKFTFVFPSCKIPEHFKQMLSENSKEYVIFSANDSLDPEVCSTITIVTAEDKSLLPDRMDVQTGNLLQEKTRYGNVHI</sequence>
<feature type="domain" description="Interferon/interleukin receptor" evidence="4">
    <location>
        <begin position="605"/>
        <end position="705"/>
    </location>
</feature>
<dbReference type="PANTHER" id="PTHR20859:SF46">
    <property type="entry name" value="INTERFERON GAMMA RECEPTOR 2"/>
    <property type="match status" value="1"/>
</dbReference>
<dbReference type="InterPro" id="IPR003961">
    <property type="entry name" value="FN3_dom"/>
</dbReference>
<dbReference type="InterPro" id="IPR013783">
    <property type="entry name" value="Ig-like_fold"/>
</dbReference>
<dbReference type="Gene3D" id="2.60.40.10">
    <property type="entry name" value="Immunoglobulins"/>
    <property type="match status" value="3"/>
</dbReference>
<dbReference type="InterPro" id="IPR050650">
    <property type="entry name" value="Type-II_Cytokine-TF_Rcpt"/>
</dbReference>
<feature type="domain" description="Fibronectin type-III" evidence="3">
    <location>
        <begin position="297"/>
        <end position="390"/>
    </location>
</feature>
<dbReference type="SUPFAM" id="SSF49265">
    <property type="entry name" value="Fibronectin type III"/>
    <property type="match status" value="6"/>
</dbReference>
<evidence type="ECO:0000256" key="1">
    <source>
        <dbReference type="SAM" id="MobiDB-lite"/>
    </source>
</evidence>
<feature type="domain" description="Interferon/interleukin receptor" evidence="4">
    <location>
        <begin position="194"/>
        <end position="294"/>
    </location>
</feature>
<organism evidence="5 6">
    <name type="scientific">Polypterus senegalus</name>
    <name type="common">Senegal bichir</name>
    <dbReference type="NCBI Taxonomy" id="55291"/>
    <lineage>
        <taxon>Eukaryota</taxon>
        <taxon>Metazoa</taxon>
        <taxon>Chordata</taxon>
        <taxon>Craniata</taxon>
        <taxon>Vertebrata</taxon>
        <taxon>Euteleostomi</taxon>
        <taxon>Actinopterygii</taxon>
        <taxon>Polypteriformes</taxon>
        <taxon>Polypteridae</taxon>
        <taxon>Polypterus</taxon>
    </lineage>
</organism>
<dbReference type="Pfam" id="PF01108">
    <property type="entry name" value="Tissue_fac"/>
    <property type="match status" value="3"/>
</dbReference>
<reference evidence="5 6" key="1">
    <citation type="journal article" date="2021" name="Cell">
        <title>Tracing the genetic footprints of vertebrate landing in non-teleost ray-finned fishes.</title>
        <authorList>
            <person name="Bi X."/>
            <person name="Wang K."/>
            <person name="Yang L."/>
            <person name="Pan H."/>
            <person name="Jiang H."/>
            <person name="Wei Q."/>
            <person name="Fang M."/>
            <person name="Yu H."/>
            <person name="Zhu C."/>
            <person name="Cai Y."/>
            <person name="He Y."/>
            <person name="Gan X."/>
            <person name="Zeng H."/>
            <person name="Yu D."/>
            <person name="Zhu Y."/>
            <person name="Jiang H."/>
            <person name="Qiu Q."/>
            <person name="Yang H."/>
            <person name="Zhang Y.E."/>
            <person name="Wang W."/>
            <person name="Zhu M."/>
            <person name="He S."/>
            <person name="Zhang G."/>
        </authorList>
    </citation>
    <scope>NUCLEOTIDE SEQUENCE [LARGE SCALE GENOMIC DNA]</scope>
    <source>
        <strain evidence="5">Bchr_013</strain>
    </source>
</reference>
<comment type="caution">
    <text evidence="5">The sequence shown here is derived from an EMBL/GenBank/DDBJ whole genome shotgun (WGS) entry which is preliminary data.</text>
</comment>
<name>A0A8X7WW77_POLSE</name>
<keyword evidence="2" id="KW-0812">Transmembrane</keyword>
<protein>
    <submittedName>
        <fullName evidence="5">I10R2 protein</fullName>
    </submittedName>
</protein>
<keyword evidence="2" id="KW-1133">Transmembrane helix</keyword>
<feature type="domain" description="Fibronectin type-III" evidence="3">
    <location>
        <begin position="87"/>
        <end position="182"/>
    </location>
</feature>